<name>A0A1E1KQF8_9HELO</name>
<organism evidence="2 3">
    <name type="scientific">Rhynchosporium agropyri</name>
    <dbReference type="NCBI Taxonomy" id="914238"/>
    <lineage>
        <taxon>Eukaryota</taxon>
        <taxon>Fungi</taxon>
        <taxon>Dikarya</taxon>
        <taxon>Ascomycota</taxon>
        <taxon>Pezizomycotina</taxon>
        <taxon>Leotiomycetes</taxon>
        <taxon>Helotiales</taxon>
        <taxon>Ploettnerulaceae</taxon>
        <taxon>Rhynchosporium</taxon>
    </lineage>
</organism>
<keyword evidence="3" id="KW-1185">Reference proteome</keyword>
<dbReference type="Proteomes" id="UP000178912">
    <property type="component" value="Unassembled WGS sequence"/>
</dbReference>
<accession>A0A1E1KQF8</accession>
<sequence length="482" mass="52713">MADILELLSSLGVLETEPPPSVANSIQDNKTTTTTFSLVSHAGPSSSDLVGAVPGTDIQEPNRAGDPVPKYQPSLFWKALAFAFADSSYLSTATSLSDEGQALFLANSDQPGVPAGRPYPDEVTNYQTFAKGDAIQIINHPTYSLEGDSYFEYLSLYMRSVVNDSDDPNLTQSRAALIKAKLDKDKAYEHARIQYESKFLKGSQNATRPAFIDALTHDDSLQSALKNELACENKYTTLQGDNMADVSNKLDTIKNADNRLMEKVGNNMPCIAVSDDYIRDPTIRPSGKIVVDPKDVYYRPLYNLPNFDATCNNWQAINSDVSKIERVGPLPILMAEAASRSWSELGHDGLDSAIPAPLSDAQKELLQTLQISLTFLGKPAAVSLDRGMWDVPNVRSKFKVASTLPAVVRRPFCKTTKMLLAWGMEICITFAMSVTDLSKEKISLAGFKIPPLDADADNPNQMRFVAGRSTYPLLLAVLAKIV</sequence>
<protein>
    <submittedName>
        <fullName evidence="2">Uncharacterized protein</fullName>
    </submittedName>
</protein>
<evidence type="ECO:0000256" key="1">
    <source>
        <dbReference type="SAM" id="MobiDB-lite"/>
    </source>
</evidence>
<proteinExistence type="predicted"/>
<dbReference type="AlphaFoldDB" id="A0A1E1KQF8"/>
<evidence type="ECO:0000313" key="2">
    <source>
        <dbReference type="EMBL" id="CZT00241.1"/>
    </source>
</evidence>
<gene>
    <name evidence="2" type="ORF">RAG0_08342</name>
</gene>
<reference evidence="3" key="1">
    <citation type="submission" date="2016-03" db="EMBL/GenBank/DDBJ databases">
        <authorList>
            <person name="Guldener U."/>
        </authorList>
    </citation>
    <scope>NUCLEOTIDE SEQUENCE [LARGE SCALE GENOMIC DNA]</scope>
    <source>
        <strain evidence="3">04CH-RAC-A.6.1</strain>
    </source>
</reference>
<feature type="region of interest" description="Disordered" evidence="1">
    <location>
        <begin position="40"/>
        <end position="65"/>
    </location>
</feature>
<dbReference type="EMBL" id="FJUX01000044">
    <property type="protein sequence ID" value="CZT00241.1"/>
    <property type="molecule type" value="Genomic_DNA"/>
</dbReference>
<evidence type="ECO:0000313" key="3">
    <source>
        <dbReference type="Proteomes" id="UP000178912"/>
    </source>
</evidence>
<dbReference type="OrthoDB" id="5047692at2759"/>